<evidence type="ECO:0000313" key="1">
    <source>
        <dbReference type="EMBL" id="CUG90593.1"/>
    </source>
</evidence>
<accession>A0A0S4JMT1</accession>
<protein>
    <submittedName>
        <fullName evidence="1">Uncharacterized protein</fullName>
    </submittedName>
</protein>
<keyword evidence="2" id="KW-1185">Reference proteome</keyword>
<proteinExistence type="predicted"/>
<dbReference type="VEuPathDB" id="TriTrypDB:BSAL_27865"/>
<name>A0A0S4JMT1_BODSA</name>
<dbReference type="AlphaFoldDB" id="A0A0S4JMT1"/>
<reference evidence="2" key="1">
    <citation type="submission" date="2015-09" db="EMBL/GenBank/DDBJ databases">
        <authorList>
            <consortium name="Pathogen Informatics"/>
        </authorList>
    </citation>
    <scope>NUCLEOTIDE SEQUENCE [LARGE SCALE GENOMIC DNA]</scope>
    <source>
        <strain evidence="2">Lake Konstanz</strain>
    </source>
</reference>
<dbReference type="EMBL" id="CYKH01001851">
    <property type="protein sequence ID" value="CUG90593.1"/>
    <property type="molecule type" value="Genomic_DNA"/>
</dbReference>
<dbReference type="Proteomes" id="UP000051952">
    <property type="component" value="Unassembled WGS sequence"/>
</dbReference>
<organism evidence="1 2">
    <name type="scientific">Bodo saltans</name>
    <name type="common">Flagellated protozoan</name>
    <dbReference type="NCBI Taxonomy" id="75058"/>
    <lineage>
        <taxon>Eukaryota</taxon>
        <taxon>Discoba</taxon>
        <taxon>Euglenozoa</taxon>
        <taxon>Kinetoplastea</taxon>
        <taxon>Metakinetoplastina</taxon>
        <taxon>Eubodonida</taxon>
        <taxon>Bodonidae</taxon>
        <taxon>Bodo</taxon>
    </lineage>
</organism>
<gene>
    <name evidence="1" type="ORF">BSAL_27865</name>
</gene>
<sequence length="112" mass="12338">MLFQVCVAGGAAAAGLLYHLPDLKEWWRGASNNDYVADVDTPVDAQRSTTEFLEANVETPTPVRSTSSVLKECSSNIQCGSALKKSNQQRTKRVHWQRTLGNSQEQLISSLE</sequence>
<evidence type="ECO:0000313" key="2">
    <source>
        <dbReference type="Proteomes" id="UP000051952"/>
    </source>
</evidence>